<reference evidence="7" key="1">
    <citation type="submission" date="2016-05" db="EMBL/GenBank/DDBJ databases">
        <authorList>
            <person name="Lavstsen T."/>
            <person name="Jespersen J.S."/>
        </authorList>
    </citation>
    <scope>NUCLEOTIDE SEQUENCE</scope>
    <source>
        <tissue evidence="7">Brain</tissue>
    </source>
</reference>
<dbReference type="CTD" id="777631"/>
<dbReference type="InterPro" id="IPR012677">
    <property type="entry name" value="Nucleotide-bd_a/b_plait_sf"/>
</dbReference>
<dbReference type="InterPro" id="IPR050666">
    <property type="entry name" value="ESRP"/>
</dbReference>
<protein>
    <submittedName>
        <fullName evidence="7">RNA binding motif protein 12B</fullName>
    </submittedName>
</protein>
<dbReference type="GO" id="GO:0003723">
    <property type="term" value="F:RNA binding"/>
    <property type="evidence" value="ECO:0007669"/>
    <property type="project" value="UniProtKB-UniRule"/>
</dbReference>
<proteinExistence type="predicted"/>
<keyword evidence="1" id="KW-0677">Repeat</keyword>
<accession>A0A1A8A6K7</accession>
<dbReference type="Gene3D" id="3.30.70.330">
    <property type="match status" value="4"/>
</dbReference>
<feature type="compositionally biased region" description="Polar residues" evidence="4">
    <location>
        <begin position="115"/>
        <end position="128"/>
    </location>
</feature>
<feature type="region of interest" description="Disordered" evidence="4">
    <location>
        <begin position="87"/>
        <end position="131"/>
    </location>
</feature>
<dbReference type="SMART" id="SM00360">
    <property type="entry name" value="RRM"/>
    <property type="match status" value="4"/>
</dbReference>
<dbReference type="SUPFAM" id="SSF54928">
    <property type="entry name" value="RNA-binding domain, RBD"/>
    <property type="match status" value="4"/>
</dbReference>
<keyword evidence="2 3" id="KW-0694">RNA-binding</keyword>
<gene>
    <name evidence="7" type="primary">RBM12B</name>
    <name evidence="6" type="synonym">rbm12b</name>
    <name evidence="6" type="ORF">G4P62_005866</name>
</gene>
<evidence type="ECO:0000259" key="5">
    <source>
        <dbReference type="PROSITE" id="PS50102"/>
    </source>
</evidence>
<dbReference type="PROSITE" id="PS50102">
    <property type="entry name" value="RRM"/>
    <property type="match status" value="2"/>
</dbReference>
<dbReference type="Pfam" id="PF00076">
    <property type="entry name" value="RRM_1"/>
    <property type="match status" value="2"/>
</dbReference>
<feature type="compositionally biased region" description="Basic and acidic residues" evidence="4">
    <location>
        <begin position="263"/>
        <end position="276"/>
    </location>
</feature>
<evidence type="ECO:0000313" key="6">
    <source>
        <dbReference type="EMBL" id="KAF7227246.1"/>
    </source>
</evidence>
<reference evidence="6" key="3">
    <citation type="submission" date="2020-03" db="EMBL/GenBank/DDBJ databases">
        <title>Intra-Species Differences in Population Size shape Life History and Genome Evolution.</title>
        <authorList>
            <person name="Willemsen D."/>
            <person name="Cui R."/>
            <person name="Valenzano D.R."/>
        </authorList>
    </citation>
    <scope>NUCLEOTIDE SEQUENCE</scope>
    <source>
        <strain evidence="6">GRZ</strain>
        <tissue evidence="6">Whole</tissue>
    </source>
</reference>
<feature type="compositionally biased region" description="Polar residues" evidence="4">
    <location>
        <begin position="93"/>
        <end position="102"/>
    </location>
</feature>
<dbReference type="InterPro" id="IPR000504">
    <property type="entry name" value="RRM_dom"/>
</dbReference>
<feature type="region of interest" description="Disordered" evidence="4">
    <location>
        <begin position="263"/>
        <end position="287"/>
    </location>
</feature>
<reference evidence="7" key="2">
    <citation type="submission" date="2016-06" db="EMBL/GenBank/DDBJ databases">
        <title>The genome of a short-lived fish provides insights into sex chromosome evolution and the genetic control of aging.</title>
        <authorList>
            <person name="Reichwald K."/>
            <person name="Felder M."/>
            <person name="Petzold A."/>
            <person name="Koch P."/>
            <person name="Groth M."/>
            <person name="Platzer M."/>
        </authorList>
    </citation>
    <scope>NUCLEOTIDE SEQUENCE</scope>
    <source>
        <tissue evidence="7">Brain</tissue>
    </source>
</reference>
<dbReference type="PANTHER" id="PTHR13976">
    <property type="entry name" value="HETEROGENEOUS NUCLEAR RIBONUCLEOPROTEIN-RELATED"/>
    <property type="match status" value="1"/>
</dbReference>
<dbReference type="KEGG" id="nfu:107379737"/>
<dbReference type="AlphaFoldDB" id="A0A1A8A6K7"/>
<dbReference type="OMA" id="GLNHGCL"/>
<dbReference type="GeneID" id="107379737"/>
<dbReference type="InterPro" id="IPR035979">
    <property type="entry name" value="RBD_domain_sf"/>
</dbReference>
<feature type="domain" description="RRM" evidence="5">
    <location>
        <begin position="433"/>
        <end position="509"/>
    </location>
</feature>
<dbReference type="Proteomes" id="UP000822369">
    <property type="component" value="Chromosome 3"/>
</dbReference>
<organism evidence="7">
    <name type="scientific">Nothobranchius furzeri</name>
    <name type="common">Turquoise killifish</name>
    <dbReference type="NCBI Taxonomy" id="105023"/>
    <lineage>
        <taxon>Eukaryota</taxon>
        <taxon>Metazoa</taxon>
        <taxon>Chordata</taxon>
        <taxon>Craniata</taxon>
        <taxon>Vertebrata</taxon>
        <taxon>Euteleostomi</taxon>
        <taxon>Actinopterygii</taxon>
        <taxon>Neopterygii</taxon>
        <taxon>Teleostei</taxon>
        <taxon>Neoteleostei</taxon>
        <taxon>Acanthomorphata</taxon>
        <taxon>Ovalentaria</taxon>
        <taxon>Atherinomorphae</taxon>
        <taxon>Cyprinodontiformes</taxon>
        <taxon>Nothobranchiidae</taxon>
        <taxon>Nothobranchius</taxon>
    </lineage>
</organism>
<evidence type="ECO:0000256" key="3">
    <source>
        <dbReference type="PROSITE-ProRule" id="PRU00176"/>
    </source>
</evidence>
<name>A0A1A8A6K7_NOTFU</name>
<evidence type="ECO:0000256" key="4">
    <source>
        <dbReference type="SAM" id="MobiDB-lite"/>
    </source>
</evidence>
<dbReference type="EMBL" id="JAAVVJ010000003">
    <property type="protein sequence ID" value="KAF7227246.1"/>
    <property type="molecule type" value="Genomic_DNA"/>
</dbReference>
<evidence type="ECO:0000313" key="7">
    <source>
        <dbReference type="EMBL" id="SBP50719.1"/>
    </source>
</evidence>
<feature type="domain" description="RRM" evidence="5">
    <location>
        <begin position="311"/>
        <end position="409"/>
    </location>
</feature>
<dbReference type="OrthoDB" id="2588702at2759"/>
<dbReference type="EMBL" id="HADY01012234">
    <property type="protein sequence ID" value="SBP50719.1"/>
    <property type="molecule type" value="Transcribed_RNA"/>
</dbReference>
<evidence type="ECO:0000256" key="1">
    <source>
        <dbReference type="ARBA" id="ARBA00022737"/>
    </source>
</evidence>
<evidence type="ECO:0000256" key="2">
    <source>
        <dbReference type="ARBA" id="ARBA00022884"/>
    </source>
</evidence>
<sequence length="519" mass="57844">MTVILLLRGLHVEASTEDIRSFFSSLHIPDGGVYIVGGSLREAFIAFSTERDAQLAMRRTGSALKGSPVTLHISSMAELEQKLKSLLKKKSHPNSAGHVTTSPREDRAGEVSSPVYDQQEQPRSNTPDVQPMDASTAFYLGMCTVLQGLQTSAAEAKTPEQTSNSRPGYVRLFGLPASTSKVDICHFFQGLAVQEAIVNVKLGVNHGCLVKFAKMRDAYAALGFNEQSLGSICVQVRGADEKMWNGALQECGKRSDFQTIQKPDQHGVKESDKRDSVPAQQQQLKRTPKRFQLKPSKRPELDASRTSSKDYIVMVKNLPENMTKTDIKQLFGCPNIPHRNVLHLLDHSSNRTDQAFVIFNCHEDFEYAINLSGCHVGSGAIEVLSVTRPVMNERLFKSHRRIRSSRLRDPRKCRQRPETNKELSPHLDQTSQVCIFVRNMPADVPRNKIKSLFRQFEVKKNIVQLHDRDGNGTGEAVVTFPSEQLAAQALKIHGRPFLGSQVLLTLINVKQKQDILAKA</sequence>
<feature type="region of interest" description="Disordered" evidence="4">
    <location>
        <begin position="406"/>
        <end position="425"/>
    </location>
</feature>